<organism evidence="2">
    <name type="scientific">Cicadella viridis</name>
    <name type="common">Green leafhopper</name>
    <dbReference type="NCBI Taxonomy" id="36150"/>
    <lineage>
        <taxon>Eukaryota</taxon>
        <taxon>Metazoa</taxon>
        <taxon>Ecdysozoa</taxon>
        <taxon>Arthropoda</taxon>
        <taxon>Hexapoda</taxon>
        <taxon>Insecta</taxon>
        <taxon>Pterygota</taxon>
        <taxon>Neoptera</taxon>
        <taxon>Paraneoptera</taxon>
        <taxon>Hemiptera</taxon>
        <taxon>Auchenorrhyncha</taxon>
        <taxon>Membracoidea</taxon>
        <taxon>Cicadellidae</taxon>
        <taxon>Cicadellinae</taxon>
        <taxon>Cicadellini</taxon>
        <taxon>Cicadella</taxon>
    </lineage>
</organism>
<evidence type="ECO:0000256" key="1">
    <source>
        <dbReference type="SAM" id="Phobius"/>
    </source>
</evidence>
<keyword evidence="1" id="KW-0812">Transmembrane</keyword>
<feature type="transmembrane region" description="Helical" evidence="1">
    <location>
        <begin position="6"/>
        <end position="27"/>
    </location>
</feature>
<keyword evidence="2" id="KW-0496">Mitochondrion</keyword>
<keyword evidence="1" id="KW-1133">Transmembrane helix</keyword>
<protein>
    <submittedName>
        <fullName evidence="2">ATP synthase F0 subunit 8</fullName>
    </submittedName>
</protein>
<gene>
    <name evidence="2" type="primary">ATP8</name>
</gene>
<name>A0A343X9P2_CICVR</name>
<dbReference type="EMBL" id="KY752061">
    <property type="protein sequence ID" value="AWH61907.1"/>
    <property type="molecule type" value="Genomic_DNA"/>
</dbReference>
<reference evidence="2" key="1">
    <citation type="submission" date="2017-03" db="EMBL/GenBank/DDBJ databases">
        <authorList>
            <person name="Afonso C.L."/>
            <person name="Miller P.J."/>
            <person name="Scott M.A."/>
            <person name="Spackman E."/>
            <person name="Goraichik I."/>
            <person name="Dimitrov K.M."/>
            <person name="Suarez D.L."/>
            <person name="Swayne D.E."/>
        </authorList>
    </citation>
    <scope>NUCLEOTIDE SEQUENCE</scope>
</reference>
<evidence type="ECO:0000313" key="2">
    <source>
        <dbReference type="EMBL" id="AWH61907.1"/>
    </source>
</evidence>
<dbReference type="AlphaFoldDB" id="A0A343X9P2"/>
<keyword evidence="1" id="KW-0472">Membrane</keyword>
<sequence>MSPIWWLSLMVLFLILLYFVFSIIYFTKNLKFNSKFKFKNNQMIWQW</sequence>
<geneLocation type="mitochondrion" evidence="2"/>
<accession>A0A343X9P2</accession>
<proteinExistence type="predicted"/>